<organism evidence="1 2">
    <name type="scientific">Deinococcus soli</name>
    <name type="common">ex Cha et al. 2016</name>
    <dbReference type="NCBI Taxonomy" id="1309411"/>
    <lineage>
        <taxon>Bacteria</taxon>
        <taxon>Thermotogati</taxon>
        <taxon>Deinococcota</taxon>
        <taxon>Deinococci</taxon>
        <taxon>Deinococcales</taxon>
        <taxon>Deinococcaceae</taxon>
        <taxon>Deinococcus</taxon>
    </lineage>
</organism>
<reference evidence="1" key="1">
    <citation type="submission" date="2023-07" db="EMBL/GenBank/DDBJ databases">
        <title>Sorghum-associated microbial communities from plants grown in Nebraska, USA.</title>
        <authorList>
            <person name="Schachtman D."/>
        </authorList>
    </citation>
    <scope>NUCLEOTIDE SEQUENCE</scope>
    <source>
        <strain evidence="1">BE330</strain>
    </source>
</reference>
<evidence type="ECO:0000313" key="2">
    <source>
        <dbReference type="Proteomes" id="UP001185331"/>
    </source>
</evidence>
<dbReference type="RefSeq" id="WP_309853357.1">
    <property type="nucleotide sequence ID" value="NZ_JAVDQJ010000004.1"/>
</dbReference>
<accession>A0AAE3XD64</accession>
<dbReference type="Proteomes" id="UP001185331">
    <property type="component" value="Unassembled WGS sequence"/>
</dbReference>
<dbReference type="AlphaFoldDB" id="A0AAE3XD64"/>
<evidence type="ECO:0000313" key="1">
    <source>
        <dbReference type="EMBL" id="MDR6218774.1"/>
    </source>
</evidence>
<dbReference type="EMBL" id="JAVDQK010000005">
    <property type="protein sequence ID" value="MDR6218774.1"/>
    <property type="molecule type" value="Genomic_DNA"/>
</dbReference>
<name>A0AAE3XD64_9DEIO</name>
<proteinExistence type="predicted"/>
<gene>
    <name evidence="1" type="ORF">J2Y00_002371</name>
</gene>
<protein>
    <submittedName>
        <fullName evidence="1">Uncharacterized protein</fullName>
    </submittedName>
</protein>
<comment type="caution">
    <text evidence="1">The sequence shown here is derived from an EMBL/GenBank/DDBJ whole genome shotgun (WGS) entry which is preliminary data.</text>
</comment>
<sequence length="84" mass="9251">MLSLTPTDLPALPEGALLLLAWDERDGQDFITPAEAQRALSHAPGAYLFAYEQRDLTRAAARLGAALTPDLLRRAYPYTTPERP</sequence>